<sequence>MAQGFDRLLRITPKEAGLTRNIPTGTAGEDAAIQVEASDEVLMARIAAGDEQAFSQLVTRHADRFLGLAQRMLGNRDEAQDALQDAFSRLWLKSSQFDPKAARFTTWFYRVVTNGCLDRLRKPRPLALAEDWDTADDSASADEIMEKRQHGDAVRAALKTLPERQRLALSLCYFDELSNQEAAEIMKISIKALESILVRGRRALRSHFMKGRH</sequence>
<keyword evidence="4" id="KW-0238">DNA-binding</keyword>
<evidence type="ECO:0000256" key="1">
    <source>
        <dbReference type="ARBA" id="ARBA00010641"/>
    </source>
</evidence>
<dbReference type="Pfam" id="PF04542">
    <property type="entry name" value="Sigma70_r2"/>
    <property type="match status" value="1"/>
</dbReference>
<keyword evidence="2" id="KW-0805">Transcription regulation</keyword>
<evidence type="ECO:0000313" key="11">
    <source>
        <dbReference type="Proteomes" id="UP000325187"/>
    </source>
</evidence>
<accession>A0A5A7MRL1</accession>
<dbReference type="AlphaFoldDB" id="A0A5A7N495"/>
<gene>
    <name evidence="8" type="ORF">JCM17844_12720</name>
    <name evidence="9" type="ORF">JCM17845_25220</name>
</gene>
<dbReference type="InterPro" id="IPR007627">
    <property type="entry name" value="RNA_pol_sigma70_r2"/>
</dbReference>
<dbReference type="Gene3D" id="1.10.1740.10">
    <property type="match status" value="1"/>
</dbReference>
<protein>
    <submittedName>
        <fullName evidence="9">RNA polymerase sigma factor</fullName>
    </submittedName>
</protein>
<comment type="similarity">
    <text evidence="1">Belongs to the sigma-70 factor family. ECF subfamily.</text>
</comment>
<evidence type="ECO:0000313" key="10">
    <source>
        <dbReference type="Proteomes" id="UP000322084"/>
    </source>
</evidence>
<dbReference type="InterPro" id="IPR039425">
    <property type="entry name" value="RNA_pol_sigma-70-like"/>
</dbReference>
<dbReference type="InterPro" id="IPR013324">
    <property type="entry name" value="RNA_pol_sigma_r3/r4-like"/>
</dbReference>
<accession>A0A5A7N495</accession>
<evidence type="ECO:0000313" key="9">
    <source>
        <dbReference type="EMBL" id="GER01899.1"/>
    </source>
</evidence>
<reference evidence="10 11" key="1">
    <citation type="submission" date="2019-09" db="EMBL/GenBank/DDBJ databases">
        <title>NBRP : Genome information of microbial organism related human and environment.</title>
        <authorList>
            <person name="Hattori M."/>
            <person name="Oshima K."/>
            <person name="Inaba H."/>
            <person name="Suda W."/>
            <person name="Sakamoto M."/>
            <person name="Iino T."/>
            <person name="Kitahara M."/>
            <person name="Oshida Y."/>
            <person name="Iida T."/>
            <person name="Kudo T."/>
            <person name="Itoh T."/>
            <person name="Ohkuma M."/>
        </authorList>
    </citation>
    <scope>NUCLEOTIDE SEQUENCE [LARGE SCALE GENOMIC DNA]</scope>
    <source>
        <strain evidence="8 10">Hi-2</strain>
        <strain evidence="9 11">Mie-1</strain>
    </source>
</reference>
<dbReference type="EMBL" id="BKCM01000014">
    <property type="protein sequence ID" value="GER01899.1"/>
    <property type="molecule type" value="Genomic_DNA"/>
</dbReference>
<evidence type="ECO:0000259" key="7">
    <source>
        <dbReference type="Pfam" id="PF08281"/>
    </source>
</evidence>
<keyword evidence="3" id="KW-0731">Sigma factor</keyword>
<dbReference type="InterPro" id="IPR014284">
    <property type="entry name" value="RNA_pol_sigma-70_dom"/>
</dbReference>
<comment type="caution">
    <text evidence="9">The sequence shown here is derived from an EMBL/GenBank/DDBJ whole genome shotgun (WGS) entry which is preliminary data.</text>
</comment>
<evidence type="ECO:0000256" key="5">
    <source>
        <dbReference type="ARBA" id="ARBA00023163"/>
    </source>
</evidence>
<dbReference type="InterPro" id="IPR013249">
    <property type="entry name" value="RNA_pol_sigma70_r4_t2"/>
</dbReference>
<dbReference type="GO" id="GO:0006352">
    <property type="term" value="P:DNA-templated transcription initiation"/>
    <property type="evidence" value="ECO:0007669"/>
    <property type="project" value="InterPro"/>
</dbReference>
<evidence type="ECO:0000256" key="3">
    <source>
        <dbReference type="ARBA" id="ARBA00023082"/>
    </source>
</evidence>
<feature type="domain" description="RNA polymerase sigma factor 70 region 4 type 2" evidence="7">
    <location>
        <begin position="153"/>
        <end position="204"/>
    </location>
</feature>
<evidence type="ECO:0000256" key="2">
    <source>
        <dbReference type="ARBA" id="ARBA00023015"/>
    </source>
</evidence>
<dbReference type="GO" id="GO:0016987">
    <property type="term" value="F:sigma factor activity"/>
    <property type="evidence" value="ECO:0007669"/>
    <property type="project" value="UniProtKB-KW"/>
</dbReference>
<name>A0A5A7N495_9PROT</name>
<dbReference type="Proteomes" id="UP000325187">
    <property type="component" value="Unassembled WGS sequence"/>
</dbReference>
<dbReference type="InterPro" id="IPR013325">
    <property type="entry name" value="RNA_pol_sigma_r2"/>
</dbReference>
<feature type="domain" description="RNA polymerase sigma-70 region 2" evidence="6">
    <location>
        <begin position="57"/>
        <end position="122"/>
    </location>
</feature>
<dbReference type="Pfam" id="PF08281">
    <property type="entry name" value="Sigma70_r4_2"/>
    <property type="match status" value="1"/>
</dbReference>
<keyword evidence="11" id="KW-1185">Reference proteome</keyword>
<dbReference type="InterPro" id="IPR036388">
    <property type="entry name" value="WH-like_DNA-bd_sf"/>
</dbReference>
<dbReference type="EMBL" id="BKCL01000003">
    <property type="protein sequence ID" value="GEQ97635.1"/>
    <property type="molecule type" value="Genomic_DNA"/>
</dbReference>
<dbReference type="SUPFAM" id="SSF88946">
    <property type="entry name" value="Sigma2 domain of RNA polymerase sigma factors"/>
    <property type="match status" value="1"/>
</dbReference>
<dbReference type="CDD" id="cd06171">
    <property type="entry name" value="Sigma70_r4"/>
    <property type="match status" value="1"/>
</dbReference>
<proteinExistence type="inferred from homology"/>
<dbReference type="NCBIfam" id="NF004113">
    <property type="entry name" value="PRK05602.1"/>
    <property type="match status" value="1"/>
</dbReference>
<dbReference type="PANTHER" id="PTHR43133">
    <property type="entry name" value="RNA POLYMERASE ECF-TYPE SIGMA FACTO"/>
    <property type="match status" value="1"/>
</dbReference>
<dbReference type="NCBIfam" id="TIGR02937">
    <property type="entry name" value="sigma70-ECF"/>
    <property type="match status" value="1"/>
</dbReference>
<organism evidence="9 11">
    <name type="scientific">Iodidimonas gelatinilytica</name>
    <dbReference type="NCBI Taxonomy" id="1236966"/>
    <lineage>
        <taxon>Bacteria</taxon>
        <taxon>Pseudomonadati</taxon>
        <taxon>Pseudomonadota</taxon>
        <taxon>Alphaproteobacteria</taxon>
        <taxon>Iodidimonadales</taxon>
        <taxon>Iodidimonadaceae</taxon>
        <taxon>Iodidimonas</taxon>
    </lineage>
</organism>
<dbReference type="Gene3D" id="1.10.10.10">
    <property type="entry name" value="Winged helix-like DNA-binding domain superfamily/Winged helix DNA-binding domain"/>
    <property type="match status" value="1"/>
</dbReference>
<dbReference type="SUPFAM" id="SSF88659">
    <property type="entry name" value="Sigma3 and sigma4 domains of RNA polymerase sigma factors"/>
    <property type="match status" value="1"/>
</dbReference>
<keyword evidence="5" id="KW-0804">Transcription</keyword>
<dbReference type="GO" id="GO:0003677">
    <property type="term" value="F:DNA binding"/>
    <property type="evidence" value="ECO:0007669"/>
    <property type="project" value="UniProtKB-KW"/>
</dbReference>
<evidence type="ECO:0000256" key="4">
    <source>
        <dbReference type="ARBA" id="ARBA00023125"/>
    </source>
</evidence>
<dbReference type="PANTHER" id="PTHR43133:SF8">
    <property type="entry name" value="RNA POLYMERASE SIGMA FACTOR HI_1459-RELATED"/>
    <property type="match status" value="1"/>
</dbReference>
<dbReference type="Proteomes" id="UP000322084">
    <property type="component" value="Unassembled WGS sequence"/>
</dbReference>
<evidence type="ECO:0000313" key="8">
    <source>
        <dbReference type="EMBL" id="GEQ97635.1"/>
    </source>
</evidence>
<evidence type="ECO:0000259" key="6">
    <source>
        <dbReference type="Pfam" id="PF04542"/>
    </source>
</evidence>